<comment type="caution">
    <text evidence="4">The sequence shown here is derived from an EMBL/GenBank/DDBJ whole genome shotgun (WGS) entry which is preliminary data.</text>
</comment>
<evidence type="ECO:0000259" key="3">
    <source>
        <dbReference type="SMART" id="SM01119"/>
    </source>
</evidence>
<accession>A0ABW3RKG5</accession>
<dbReference type="EC" id="5.1.1.1" evidence="4"/>
<name>A0ABW3RKG5_9SPHI</name>
<dbReference type="EMBL" id="JBHTKY010000009">
    <property type="protein sequence ID" value="MFD1165589.1"/>
    <property type="molecule type" value="Genomic_DNA"/>
</dbReference>
<protein>
    <submittedName>
        <fullName evidence="4">Alanine racemase</fullName>
        <ecNumber evidence="4">5.1.1.1</ecNumber>
    </submittedName>
</protein>
<dbReference type="InterPro" id="IPR001608">
    <property type="entry name" value="Ala_racemase_N"/>
</dbReference>
<dbReference type="InterPro" id="IPR051466">
    <property type="entry name" value="D-amino_acid_metab_enzyme"/>
</dbReference>
<sequence length="369" mass="43003">MERINKENYFVKDPSKIPSPSLLLYPEIVKQNIKKIIAQIKSTDNLRPHIKTIKSEELIQLLVDAGINKFKCATINEAKILGEMRITDILVAYPLVGWQVEQFVQLILKYPNSYFQCLVESIEAAKLLNFHAKKNDISIPVFIDINFGMSRTGIELTKIENFSEDLEKFENITFVGFHGYDGHIREIDLEIRSKIVRKKFEQFLLVKNKIEENLSKKLVCVFGGSNTFPIYAEYPFVECSPGTFMLWDWGYHQSLPEQHYEFASILFSRVISKPSDNTICLDLGYKAVASENPLEKRFIIIDHQNWKPLFQSEEHLVLEVPINELNDIKIGDIKYIIPFHICPTVAWYPYYQVIINNEVSQIWKIFPRF</sequence>
<evidence type="ECO:0000256" key="1">
    <source>
        <dbReference type="ARBA" id="ARBA00005323"/>
    </source>
</evidence>
<dbReference type="GO" id="GO:0008784">
    <property type="term" value="F:alanine racemase activity"/>
    <property type="evidence" value="ECO:0007669"/>
    <property type="project" value="UniProtKB-EC"/>
</dbReference>
<dbReference type="PANTHER" id="PTHR28004">
    <property type="entry name" value="ZGC:162816-RELATED"/>
    <property type="match status" value="1"/>
</dbReference>
<keyword evidence="5" id="KW-1185">Reference proteome</keyword>
<dbReference type="InterPro" id="IPR042208">
    <property type="entry name" value="D-ser_dehydrat-like_sf"/>
</dbReference>
<dbReference type="Pfam" id="PF14031">
    <property type="entry name" value="D-ser_dehydrat"/>
    <property type="match status" value="1"/>
</dbReference>
<dbReference type="InterPro" id="IPR026956">
    <property type="entry name" value="D-ser_dehydrat-like_dom"/>
</dbReference>
<evidence type="ECO:0000313" key="4">
    <source>
        <dbReference type="EMBL" id="MFD1165589.1"/>
    </source>
</evidence>
<dbReference type="SUPFAM" id="SSF51419">
    <property type="entry name" value="PLP-binding barrel"/>
    <property type="match status" value="1"/>
</dbReference>
<feature type="domain" description="D-serine dehydratase-like" evidence="3">
    <location>
        <begin position="263"/>
        <end position="355"/>
    </location>
</feature>
<dbReference type="Gene3D" id="2.40.37.20">
    <property type="entry name" value="D-serine dehydratase-like domain"/>
    <property type="match status" value="1"/>
</dbReference>
<evidence type="ECO:0000313" key="5">
    <source>
        <dbReference type="Proteomes" id="UP001597205"/>
    </source>
</evidence>
<dbReference type="PANTHER" id="PTHR28004:SF2">
    <property type="entry name" value="D-SERINE DEHYDRATASE"/>
    <property type="match status" value="1"/>
</dbReference>
<dbReference type="Proteomes" id="UP001597205">
    <property type="component" value="Unassembled WGS sequence"/>
</dbReference>
<comment type="similarity">
    <text evidence="1">Belongs to the DSD1 family.</text>
</comment>
<reference evidence="5" key="1">
    <citation type="journal article" date="2019" name="Int. J. Syst. Evol. Microbiol.">
        <title>The Global Catalogue of Microorganisms (GCM) 10K type strain sequencing project: providing services to taxonomists for standard genome sequencing and annotation.</title>
        <authorList>
            <consortium name="The Broad Institute Genomics Platform"/>
            <consortium name="The Broad Institute Genome Sequencing Center for Infectious Disease"/>
            <person name="Wu L."/>
            <person name="Ma J."/>
        </authorList>
    </citation>
    <scope>NUCLEOTIDE SEQUENCE [LARGE SCALE GENOMIC DNA]</scope>
    <source>
        <strain evidence="5">CCUG 52468</strain>
    </source>
</reference>
<keyword evidence="4" id="KW-0413">Isomerase</keyword>
<dbReference type="SMART" id="SM01119">
    <property type="entry name" value="D-ser_dehydrat"/>
    <property type="match status" value="1"/>
</dbReference>
<organism evidence="4 5">
    <name type="scientific">Sphingobacterium daejeonense</name>
    <dbReference type="NCBI Taxonomy" id="371142"/>
    <lineage>
        <taxon>Bacteria</taxon>
        <taxon>Pseudomonadati</taxon>
        <taxon>Bacteroidota</taxon>
        <taxon>Sphingobacteriia</taxon>
        <taxon>Sphingobacteriales</taxon>
        <taxon>Sphingobacteriaceae</taxon>
        <taxon>Sphingobacterium</taxon>
    </lineage>
</organism>
<evidence type="ECO:0000256" key="2">
    <source>
        <dbReference type="ARBA" id="ARBA00023239"/>
    </source>
</evidence>
<dbReference type="Gene3D" id="3.20.20.10">
    <property type="entry name" value="Alanine racemase"/>
    <property type="match status" value="1"/>
</dbReference>
<gene>
    <name evidence="4" type="ORF">ACFQ2C_08240</name>
</gene>
<dbReference type="InterPro" id="IPR029066">
    <property type="entry name" value="PLP-binding_barrel"/>
</dbReference>
<dbReference type="Pfam" id="PF01168">
    <property type="entry name" value="Ala_racemase_N"/>
    <property type="match status" value="1"/>
</dbReference>
<dbReference type="RefSeq" id="WP_380895723.1">
    <property type="nucleotide sequence ID" value="NZ_JBHTKY010000009.1"/>
</dbReference>
<keyword evidence="2" id="KW-0456">Lyase</keyword>
<proteinExistence type="inferred from homology"/>